<dbReference type="RefSeq" id="WP_119267566.1">
    <property type="nucleotide sequence ID" value="NZ_CP063196.1"/>
</dbReference>
<sequence>MPPPRPHYFVPTGMPRWWYTAAALLWLTGVCLFFLWQFSNEADKAAQGAALHRAAETTPHVVEFSVDEPATHVVYLEVPRTDPPHPMTWLLPVEREVAATLEHDGGELPTARGNGSLLDYSGFRGGLPVRGMAVFELDLPAGDYVLEVTDDTVTDDVVVTVGPPIRNAPTAIPVSGALLALGAALLAVLTRITRHRAARRVRDMAQRQGEAP</sequence>
<dbReference type="EMBL" id="CP063196">
    <property type="protein sequence ID" value="UOE21642.1"/>
    <property type="molecule type" value="Genomic_DNA"/>
</dbReference>
<gene>
    <name evidence="1" type="ORF">NI17_011385</name>
</gene>
<protein>
    <submittedName>
        <fullName evidence="1">Uncharacterized protein</fullName>
    </submittedName>
</protein>
<dbReference type="Proteomes" id="UP000265719">
    <property type="component" value="Chromosome"/>
</dbReference>
<accession>A0A399G9W1</accession>
<reference evidence="1" key="1">
    <citation type="submission" date="2020-10" db="EMBL/GenBank/DDBJ databases">
        <title>De novo genome project of the cellulose decomposer Thermobifida halotolerans type strain.</title>
        <authorList>
            <person name="Nagy I."/>
            <person name="Horvath B."/>
            <person name="Kukolya J."/>
            <person name="Nagy I."/>
            <person name="Orsini M."/>
        </authorList>
    </citation>
    <scope>NUCLEOTIDE SEQUENCE</scope>
    <source>
        <strain evidence="1">DSM 44931</strain>
    </source>
</reference>
<dbReference type="AlphaFoldDB" id="A0A399G9W1"/>
<name>A0A399G9W1_9ACTN</name>
<dbReference type="KEGG" id="thao:NI17_011385"/>
<proteinExistence type="predicted"/>
<evidence type="ECO:0000313" key="2">
    <source>
        <dbReference type="Proteomes" id="UP000265719"/>
    </source>
</evidence>
<evidence type="ECO:0000313" key="1">
    <source>
        <dbReference type="EMBL" id="UOE21642.1"/>
    </source>
</evidence>
<keyword evidence="2" id="KW-1185">Reference proteome</keyword>
<organism evidence="1 2">
    <name type="scientific">Thermobifida halotolerans</name>
    <dbReference type="NCBI Taxonomy" id="483545"/>
    <lineage>
        <taxon>Bacteria</taxon>
        <taxon>Bacillati</taxon>
        <taxon>Actinomycetota</taxon>
        <taxon>Actinomycetes</taxon>
        <taxon>Streptosporangiales</taxon>
        <taxon>Nocardiopsidaceae</taxon>
        <taxon>Thermobifida</taxon>
    </lineage>
</organism>